<keyword evidence="1" id="KW-0472">Membrane</keyword>
<accession>A0A1Z4MZK5</accession>
<evidence type="ECO:0000313" key="3">
    <source>
        <dbReference type="Proteomes" id="UP000218785"/>
    </source>
</evidence>
<protein>
    <submittedName>
        <fullName evidence="2">Uncharacterized protein</fullName>
    </submittedName>
</protein>
<dbReference type="AlphaFoldDB" id="A0A1Z4MZK5"/>
<keyword evidence="1" id="KW-1133">Transmembrane helix</keyword>
<organism evidence="2 3">
    <name type="scientific">Tolypothrix tenuis PCC 7101</name>
    <dbReference type="NCBI Taxonomy" id="231146"/>
    <lineage>
        <taxon>Bacteria</taxon>
        <taxon>Bacillati</taxon>
        <taxon>Cyanobacteriota</taxon>
        <taxon>Cyanophyceae</taxon>
        <taxon>Nostocales</taxon>
        <taxon>Tolypothrichaceae</taxon>
        <taxon>Tolypothrix</taxon>
    </lineage>
</organism>
<evidence type="ECO:0000313" key="2">
    <source>
        <dbReference type="EMBL" id="BAY98791.1"/>
    </source>
</evidence>
<dbReference type="EMBL" id="AP018248">
    <property type="protein sequence ID" value="BAY98791.1"/>
    <property type="molecule type" value="Genomic_DNA"/>
</dbReference>
<feature type="transmembrane region" description="Helical" evidence="1">
    <location>
        <begin position="25"/>
        <end position="45"/>
    </location>
</feature>
<reference evidence="2 3" key="1">
    <citation type="submission" date="2017-06" db="EMBL/GenBank/DDBJ databases">
        <title>Genome sequencing of cyanobaciteial culture collection at National Institute for Environmental Studies (NIES).</title>
        <authorList>
            <person name="Hirose Y."/>
            <person name="Shimura Y."/>
            <person name="Fujisawa T."/>
            <person name="Nakamura Y."/>
            <person name="Kawachi M."/>
        </authorList>
    </citation>
    <scope>NUCLEOTIDE SEQUENCE [LARGE SCALE GENOMIC DNA]</scope>
    <source>
        <strain evidence="2 3">NIES-37</strain>
    </source>
</reference>
<keyword evidence="1" id="KW-0812">Transmembrane</keyword>
<sequence>MGRGTAPVRYLICRKIADAVPLQRIYLSQTLFESVLVVLINYYFLAVEAWEKSFLKIA</sequence>
<dbReference type="KEGG" id="ttq:NIES37_27430"/>
<evidence type="ECO:0000256" key="1">
    <source>
        <dbReference type="SAM" id="Phobius"/>
    </source>
</evidence>
<keyword evidence="3" id="KW-1185">Reference proteome</keyword>
<dbReference type="Proteomes" id="UP000218785">
    <property type="component" value="Chromosome"/>
</dbReference>
<gene>
    <name evidence="2" type="ORF">NIES37_27430</name>
</gene>
<name>A0A1Z4MZK5_9CYAN</name>
<proteinExistence type="predicted"/>